<keyword evidence="6" id="KW-0964">Secreted</keyword>
<dbReference type="InterPro" id="IPR041756">
    <property type="entry name" value="M28_SGAP-like"/>
</dbReference>
<feature type="domain" description="Peptidase M28" evidence="17">
    <location>
        <begin position="235"/>
        <end position="450"/>
    </location>
</feature>
<dbReference type="GeneID" id="19976746"/>
<dbReference type="CDD" id="cd02130">
    <property type="entry name" value="PA_ScAPY_like"/>
    <property type="match status" value="1"/>
</dbReference>
<dbReference type="CDD" id="cd03876">
    <property type="entry name" value="M28_SGAP_like"/>
    <property type="match status" value="1"/>
</dbReference>
<dbReference type="eggNOG" id="KOG2195">
    <property type="taxonomic scope" value="Eukaryota"/>
</dbReference>
<dbReference type="GO" id="GO:0005576">
    <property type="term" value="C:extracellular region"/>
    <property type="evidence" value="ECO:0007669"/>
    <property type="project" value="UniProtKB-SubCell"/>
</dbReference>
<protein>
    <recommendedName>
        <fullName evidence="14">Peptide hydrolase</fullName>
        <ecNumber evidence="14">3.4.-.-</ecNumber>
    </recommendedName>
</protein>
<dbReference type="PANTHER" id="PTHR12147:SF57">
    <property type="entry name" value="PEPTIDE HYDROLASE"/>
    <property type="match status" value="1"/>
</dbReference>
<dbReference type="PANTHER" id="PTHR12147">
    <property type="entry name" value="METALLOPEPTIDASE M28 FAMILY MEMBER"/>
    <property type="match status" value="1"/>
</dbReference>
<evidence type="ECO:0000256" key="15">
    <source>
        <dbReference type="SAM" id="MobiDB-lite"/>
    </source>
</evidence>
<evidence type="ECO:0000256" key="5">
    <source>
        <dbReference type="ARBA" id="ARBA00022438"/>
    </source>
</evidence>
<evidence type="ECO:0000313" key="19">
    <source>
        <dbReference type="Proteomes" id="UP000030752"/>
    </source>
</evidence>
<organism evidence="18 19">
    <name type="scientific">Cyphellophora europaea (strain CBS 101466)</name>
    <name type="common">Phialophora europaea</name>
    <dbReference type="NCBI Taxonomy" id="1220924"/>
    <lineage>
        <taxon>Eukaryota</taxon>
        <taxon>Fungi</taxon>
        <taxon>Dikarya</taxon>
        <taxon>Ascomycota</taxon>
        <taxon>Pezizomycotina</taxon>
        <taxon>Eurotiomycetes</taxon>
        <taxon>Chaetothyriomycetidae</taxon>
        <taxon>Chaetothyriales</taxon>
        <taxon>Cyphellophoraceae</taxon>
        <taxon>Cyphellophora</taxon>
    </lineage>
</organism>
<dbReference type="STRING" id="1220924.W2SAB2"/>
<dbReference type="GO" id="GO:0004177">
    <property type="term" value="F:aminopeptidase activity"/>
    <property type="evidence" value="ECO:0007669"/>
    <property type="project" value="UniProtKB-KW"/>
</dbReference>
<dbReference type="Pfam" id="PF04389">
    <property type="entry name" value="Peptidase_M28"/>
    <property type="match status" value="1"/>
</dbReference>
<dbReference type="Gene3D" id="3.40.630.10">
    <property type="entry name" value="Zn peptidases"/>
    <property type="match status" value="1"/>
</dbReference>
<dbReference type="Pfam" id="PF02225">
    <property type="entry name" value="PA"/>
    <property type="match status" value="1"/>
</dbReference>
<comment type="subunit">
    <text evidence="4">Monomer.</text>
</comment>
<dbReference type="Proteomes" id="UP000030752">
    <property type="component" value="Unassembled WGS sequence"/>
</dbReference>
<keyword evidence="8 14" id="KW-0479">Metal-binding</keyword>
<evidence type="ECO:0000256" key="1">
    <source>
        <dbReference type="ARBA" id="ARBA00001947"/>
    </source>
</evidence>
<dbReference type="InterPro" id="IPR045175">
    <property type="entry name" value="M28_fam"/>
</dbReference>
<evidence type="ECO:0000313" key="18">
    <source>
        <dbReference type="EMBL" id="ETN45575.1"/>
    </source>
</evidence>
<dbReference type="VEuPathDB" id="FungiDB:HMPREF1541_09407"/>
<comment type="similarity">
    <text evidence="3">Belongs to the peptidase M28 family. M28A subfamily.</text>
</comment>
<evidence type="ECO:0000256" key="2">
    <source>
        <dbReference type="ARBA" id="ARBA00004613"/>
    </source>
</evidence>
<dbReference type="Gene3D" id="3.50.30.30">
    <property type="match status" value="1"/>
</dbReference>
<evidence type="ECO:0000256" key="8">
    <source>
        <dbReference type="ARBA" id="ARBA00022723"/>
    </source>
</evidence>
<evidence type="ECO:0000256" key="7">
    <source>
        <dbReference type="ARBA" id="ARBA00022670"/>
    </source>
</evidence>
<evidence type="ECO:0000256" key="13">
    <source>
        <dbReference type="ARBA" id="ARBA00023180"/>
    </source>
</evidence>
<keyword evidence="13" id="KW-0325">Glycoprotein</keyword>
<keyword evidence="11 14" id="KW-0862">Zinc</keyword>
<evidence type="ECO:0000256" key="12">
    <source>
        <dbReference type="ARBA" id="ARBA00023049"/>
    </source>
</evidence>
<feature type="signal peptide" evidence="14">
    <location>
        <begin position="1"/>
        <end position="20"/>
    </location>
</feature>
<dbReference type="GO" id="GO:0006508">
    <property type="term" value="P:proteolysis"/>
    <property type="evidence" value="ECO:0007669"/>
    <property type="project" value="UniProtKB-KW"/>
</dbReference>
<evidence type="ECO:0000256" key="3">
    <source>
        <dbReference type="ARBA" id="ARBA00005957"/>
    </source>
</evidence>
<dbReference type="RefSeq" id="XP_008712303.1">
    <property type="nucleotide sequence ID" value="XM_008714081.1"/>
</dbReference>
<accession>W2SAB2</accession>
<dbReference type="SUPFAM" id="SSF53187">
    <property type="entry name" value="Zn-dependent exopeptidases"/>
    <property type="match status" value="1"/>
</dbReference>
<evidence type="ECO:0000259" key="16">
    <source>
        <dbReference type="Pfam" id="PF02225"/>
    </source>
</evidence>
<feature type="chain" id="PRO_5005149988" description="Peptide hydrolase" evidence="14">
    <location>
        <begin position="21"/>
        <end position="502"/>
    </location>
</feature>
<keyword evidence="7 14" id="KW-0645">Protease</keyword>
<keyword evidence="19" id="KW-1185">Reference proteome</keyword>
<dbReference type="AlphaFoldDB" id="W2SAB2"/>
<evidence type="ECO:0000256" key="4">
    <source>
        <dbReference type="ARBA" id="ARBA00011245"/>
    </source>
</evidence>
<proteinExistence type="inferred from homology"/>
<dbReference type="EC" id="3.4.-.-" evidence="14"/>
<feature type="compositionally biased region" description="Basic and acidic residues" evidence="15">
    <location>
        <begin position="480"/>
        <end position="490"/>
    </location>
</feature>
<dbReference type="InterPro" id="IPR003137">
    <property type="entry name" value="PA_domain"/>
</dbReference>
<evidence type="ECO:0000259" key="17">
    <source>
        <dbReference type="Pfam" id="PF04389"/>
    </source>
</evidence>
<gene>
    <name evidence="18" type="ORF">HMPREF1541_09407</name>
</gene>
<dbReference type="SUPFAM" id="SSF52025">
    <property type="entry name" value="PA domain"/>
    <property type="match status" value="1"/>
</dbReference>
<keyword evidence="9 14" id="KW-0732">Signal</keyword>
<dbReference type="GO" id="GO:0046872">
    <property type="term" value="F:metal ion binding"/>
    <property type="evidence" value="ECO:0007669"/>
    <property type="project" value="UniProtKB-KW"/>
</dbReference>
<dbReference type="OrthoDB" id="2214at2759"/>
<evidence type="ECO:0000256" key="11">
    <source>
        <dbReference type="ARBA" id="ARBA00022833"/>
    </source>
</evidence>
<dbReference type="InParanoid" id="W2SAB2"/>
<comment type="cofactor">
    <cofactor evidence="1">
        <name>Zn(2+)</name>
        <dbReference type="ChEBI" id="CHEBI:29105"/>
    </cofactor>
</comment>
<evidence type="ECO:0000256" key="9">
    <source>
        <dbReference type="ARBA" id="ARBA00022729"/>
    </source>
</evidence>
<evidence type="ECO:0000256" key="10">
    <source>
        <dbReference type="ARBA" id="ARBA00022801"/>
    </source>
</evidence>
<dbReference type="InterPro" id="IPR046450">
    <property type="entry name" value="PA_dom_sf"/>
</dbReference>
<keyword evidence="12" id="KW-0482">Metalloprotease</keyword>
<evidence type="ECO:0000256" key="14">
    <source>
        <dbReference type="RuleBase" id="RU361240"/>
    </source>
</evidence>
<evidence type="ECO:0000256" key="6">
    <source>
        <dbReference type="ARBA" id="ARBA00022525"/>
    </source>
</evidence>
<dbReference type="HOGENOM" id="CLU_024336_0_2_1"/>
<feature type="domain" description="PA" evidence="16">
    <location>
        <begin position="126"/>
        <end position="209"/>
    </location>
</feature>
<feature type="region of interest" description="Disordered" evidence="15">
    <location>
        <begin position="480"/>
        <end position="502"/>
    </location>
</feature>
<keyword evidence="5" id="KW-0031">Aminopeptidase</keyword>
<dbReference type="GO" id="GO:0008235">
    <property type="term" value="F:metalloexopeptidase activity"/>
    <property type="evidence" value="ECO:0007669"/>
    <property type="project" value="InterPro"/>
</dbReference>
<dbReference type="FunFam" id="3.40.630.10:FF:000054">
    <property type="entry name" value="Peptide hydrolase"/>
    <property type="match status" value="1"/>
</dbReference>
<dbReference type="InterPro" id="IPR007484">
    <property type="entry name" value="Peptidase_M28"/>
</dbReference>
<dbReference type="FunCoup" id="W2SAB2">
    <property type="interactions" value="35"/>
</dbReference>
<name>W2SAB2_CYPE1</name>
<keyword evidence="10 14" id="KW-0378">Hydrolase</keyword>
<comment type="subcellular location">
    <subcellularLocation>
        <location evidence="2">Secreted</location>
    </subcellularLocation>
</comment>
<reference evidence="18 19" key="1">
    <citation type="submission" date="2013-03" db="EMBL/GenBank/DDBJ databases">
        <title>The Genome Sequence of Phialophora europaea CBS 101466.</title>
        <authorList>
            <consortium name="The Broad Institute Genomics Platform"/>
            <person name="Cuomo C."/>
            <person name="de Hoog S."/>
            <person name="Gorbushina A."/>
            <person name="Walker B."/>
            <person name="Young S.K."/>
            <person name="Zeng Q."/>
            <person name="Gargeya S."/>
            <person name="Fitzgerald M."/>
            <person name="Haas B."/>
            <person name="Abouelleil A."/>
            <person name="Allen A.W."/>
            <person name="Alvarado L."/>
            <person name="Arachchi H.M."/>
            <person name="Berlin A.M."/>
            <person name="Chapman S.B."/>
            <person name="Gainer-Dewar J."/>
            <person name="Goldberg J."/>
            <person name="Griggs A."/>
            <person name="Gujja S."/>
            <person name="Hansen M."/>
            <person name="Howarth C."/>
            <person name="Imamovic A."/>
            <person name="Ireland A."/>
            <person name="Larimer J."/>
            <person name="McCowan C."/>
            <person name="Murphy C."/>
            <person name="Pearson M."/>
            <person name="Poon T.W."/>
            <person name="Priest M."/>
            <person name="Roberts A."/>
            <person name="Saif S."/>
            <person name="Shea T."/>
            <person name="Sisk P."/>
            <person name="Sykes S."/>
            <person name="Wortman J."/>
            <person name="Nusbaum C."/>
            <person name="Birren B."/>
        </authorList>
    </citation>
    <scope>NUCLEOTIDE SEQUENCE [LARGE SCALE GENOMIC DNA]</scope>
    <source>
        <strain evidence="18 19">CBS 101466</strain>
    </source>
</reference>
<dbReference type="EMBL" id="KB822712">
    <property type="protein sequence ID" value="ETN45575.1"/>
    <property type="molecule type" value="Genomic_DNA"/>
</dbReference>
<sequence>MKTSLISTCACAAIVAQVTAQDWDDSDLPPVSSETLVDLVTLEDLQAGAEKLQSIADENDGTRVFGGAGHNATVDWLFDELSALGYYDVSKQAFVELFSGGSGSLSVNGEEYEADILTYTPSGSASGSLVAVDNLGCEEADFPAEVEGQIALISRGECTFAQKATNAATAGAAAALIYNNVEGSLAGTLGGVGDYVPVLGLVQADGEALLALAEAGETEVEMEVSAILENRTTFNVIAETKGGDHDNVIALGGHTDSVEAGPGLNDNGSGTIGLLTVAKALINFSTTNAVRFLFFSAEEFGLLGAEYYVSQLNQSETELAKVRAYLNFDMIASPNYIIGIYDGDGSGFNLTGPPGSAEIELGFEQFFESQGSNYVPTEFSGRSDYGPFLENGIAAGGLFTGAEEIKTEEEAELFGGTAGEALDANYHEAGDTIDNLNYDAFLLNTKAIADAVALYGTSLDSIPVRGAAERRRSAEVAKARFKEKRAEKHVHNAPCGHTKSEL</sequence>